<gene>
    <name evidence="1" type="ORF">HUK82_16895</name>
</gene>
<proteinExistence type="predicted"/>
<sequence length="184" mass="19746">RRDPRTTLEIALMADGVAPQDVYPLLATPTGVARAFRKLNQLRPYIVWWSTPDEAARILRSGSALMASIPQGAVPVPGVSSGVAPHGRSGTPAERSFGIQSTQSVAEGLSWGIVSGTPDRQVAQARELLAFADQTAVRGDLLSRYPALAHDATPDGVLQLDPVFWRANLAPLRKQFDAWLNAPS</sequence>
<dbReference type="EMBL" id="JABXXR010000335">
    <property type="protein sequence ID" value="NVN42225.1"/>
    <property type="molecule type" value="Genomic_DNA"/>
</dbReference>
<feature type="non-terminal residue" evidence="1">
    <location>
        <position position="1"/>
    </location>
</feature>
<keyword evidence="2" id="KW-1185">Reference proteome</keyword>
<protein>
    <submittedName>
        <fullName evidence="1">Extracellular solute-binding protein</fullName>
    </submittedName>
</protein>
<name>A0A850PCI3_9PROT</name>
<dbReference type="InterPro" id="IPR006059">
    <property type="entry name" value="SBP"/>
</dbReference>
<evidence type="ECO:0000313" key="2">
    <source>
        <dbReference type="Proteomes" id="UP000585665"/>
    </source>
</evidence>
<dbReference type="SUPFAM" id="SSF53850">
    <property type="entry name" value="Periplasmic binding protein-like II"/>
    <property type="match status" value="1"/>
</dbReference>
<dbReference type="RefSeq" id="WP_176615003.1">
    <property type="nucleotide sequence ID" value="NZ_JABXXR010000335.1"/>
</dbReference>
<comment type="caution">
    <text evidence="1">The sequence shown here is derived from an EMBL/GenBank/DDBJ whole genome shotgun (WGS) entry which is preliminary data.</text>
</comment>
<accession>A0A850PCI3</accession>
<organism evidence="1 2">
    <name type="scientific">Ameyamaea chiangmaiensis</name>
    <dbReference type="NCBI Taxonomy" id="442969"/>
    <lineage>
        <taxon>Bacteria</taxon>
        <taxon>Pseudomonadati</taxon>
        <taxon>Pseudomonadota</taxon>
        <taxon>Alphaproteobacteria</taxon>
        <taxon>Acetobacterales</taxon>
        <taxon>Acetobacteraceae</taxon>
        <taxon>Ameyamaea</taxon>
    </lineage>
</organism>
<dbReference type="Pfam" id="PF13416">
    <property type="entry name" value="SBP_bac_8"/>
    <property type="match status" value="1"/>
</dbReference>
<dbReference type="Gene3D" id="3.40.190.10">
    <property type="entry name" value="Periplasmic binding protein-like II"/>
    <property type="match status" value="1"/>
</dbReference>
<dbReference type="AlphaFoldDB" id="A0A850PCI3"/>
<dbReference type="Proteomes" id="UP000585665">
    <property type="component" value="Unassembled WGS sequence"/>
</dbReference>
<reference evidence="1 2" key="1">
    <citation type="submission" date="2020-06" db="EMBL/GenBank/DDBJ databases">
        <title>Description of novel acetic acid bacteria.</title>
        <authorList>
            <person name="Sombolestani A."/>
        </authorList>
    </citation>
    <scope>NUCLEOTIDE SEQUENCE [LARGE SCALE GENOMIC DNA]</scope>
    <source>
        <strain evidence="1 2">LMG 27010</strain>
    </source>
</reference>
<evidence type="ECO:0000313" key="1">
    <source>
        <dbReference type="EMBL" id="NVN42225.1"/>
    </source>
</evidence>